<protein>
    <submittedName>
        <fullName evidence="1">35122_t:CDS:1</fullName>
    </submittedName>
</protein>
<evidence type="ECO:0000313" key="2">
    <source>
        <dbReference type="Proteomes" id="UP000789920"/>
    </source>
</evidence>
<accession>A0ACA9QDS6</accession>
<evidence type="ECO:0000313" key="1">
    <source>
        <dbReference type="EMBL" id="CAG8747562.1"/>
    </source>
</evidence>
<name>A0ACA9QDS6_9GLOM</name>
<keyword evidence="2" id="KW-1185">Reference proteome</keyword>
<organism evidence="1 2">
    <name type="scientific">Racocetra persica</name>
    <dbReference type="NCBI Taxonomy" id="160502"/>
    <lineage>
        <taxon>Eukaryota</taxon>
        <taxon>Fungi</taxon>
        <taxon>Fungi incertae sedis</taxon>
        <taxon>Mucoromycota</taxon>
        <taxon>Glomeromycotina</taxon>
        <taxon>Glomeromycetes</taxon>
        <taxon>Diversisporales</taxon>
        <taxon>Gigasporaceae</taxon>
        <taxon>Racocetra</taxon>
    </lineage>
</organism>
<sequence length="340" mass="39911">RGRKMVDQQEDACIVQSPEQMPKSSSNKVFRGQNQTQEIETNNQACKIVRPPPSFTLPFPPEINAEDLINSKTRKLPSKPPNAFFIYRKVYTKELIARDFRYKMTDVSPWVSSSWKNESDKVREKYKEIAKGVRQLYKQSKLENTEERMVENKTQIHDPQPSPLPSTPFTIPNPESPQETPFNQLNNRFNDQLNNRFNDQLNNRLNDQLNNRLNDQLNNRLNDQLNNRLNDQLNNRLNDQLNQEQTCIQNYRQIEFSPISETSELDHNINININSQALQMTNIIDGLEIEPYNEYFGITFQPPYTPYYNGQITTEPYGLDLFLENSHVEWDLGENEFPSY</sequence>
<feature type="non-terminal residue" evidence="1">
    <location>
        <position position="1"/>
    </location>
</feature>
<dbReference type="EMBL" id="CAJVQC010031106">
    <property type="protein sequence ID" value="CAG8747562.1"/>
    <property type="molecule type" value="Genomic_DNA"/>
</dbReference>
<comment type="caution">
    <text evidence="1">The sequence shown here is derived from an EMBL/GenBank/DDBJ whole genome shotgun (WGS) entry which is preliminary data.</text>
</comment>
<dbReference type="Proteomes" id="UP000789920">
    <property type="component" value="Unassembled WGS sequence"/>
</dbReference>
<gene>
    <name evidence="1" type="ORF">RPERSI_LOCUS13833</name>
</gene>
<proteinExistence type="predicted"/>
<reference evidence="1" key="1">
    <citation type="submission" date="2021-06" db="EMBL/GenBank/DDBJ databases">
        <authorList>
            <person name="Kallberg Y."/>
            <person name="Tangrot J."/>
            <person name="Rosling A."/>
        </authorList>
    </citation>
    <scope>NUCLEOTIDE SEQUENCE</scope>
    <source>
        <strain evidence="1">MA461A</strain>
    </source>
</reference>